<protein>
    <submittedName>
        <fullName evidence="1">Uncharacterized protein</fullName>
    </submittedName>
</protein>
<dbReference type="AlphaFoldDB" id="G5LRD2"/>
<evidence type="ECO:0000313" key="1">
    <source>
        <dbReference type="EMBL" id="EHC36137.1"/>
    </source>
</evidence>
<organism evidence="1 2">
    <name type="scientific">Salmonella enterica subsp. enterica serovar Alachua str. R6-377</name>
    <dbReference type="NCBI Taxonomy" id="913241"/>
    <lineage>
        <taxon>Bacteria</taxon>
        <taxon>Pseudomonadati</taxon>
        <taxon>Pseudomonadota</taxon>
        <taxon>Gammaproteobacteria</taxon>
        <taxon>Enterobacterales</taxon>
        <taxon>Enterobacteriaceae</taxon>
        <taxon>Salmonella</taxon>
    </lineage>
</organism>
<evidence type="ECO:0000313" key="2">
    <source>
        <dbReference type="Proteomes" id="UP000004642"/>
    </source>
</evidence>
<reference evidence="1 2" key="1">
    <citation type="journal article" date="2011" name="BMC Genomics">
        <title>Genome sequencing reveals diversification of virulence factor content and possible host adaptation in distinct subpopulations of Salmonella enterica.</title>
        <authorList>
            <person name="den Bakker H.C."/>
            <person name="Moreno Switt A.I."/>
            <person name="Govoni G."/>
            <person name="Cummings C.A."/>
            <person name="Ranieri M.L."/>
            <person name="Degoricija L."/>
            <person name="Hoelzer K."/>
            <person name="Rodriguez-Rivera L.D."/>
            <person name="Brown S."/>
            <person name="Bolchacova E."/>
            <person name="Furtado M.R."/>
            <person name="Wiedmann M."/>
        </authorList>
    </citation>
    <scope>NUCLEOTIDE SEQUENCE [LARGE SCALE GENOMIC DNA]</scope>
    <source>
        <strain evidence="1 2">R6-377</strain>
    </source>
</reference>
<dbReference type="Proteomes" id="UP000004642">
    <property type="component" value="Unassembled WGS sequence"/>
</dbReference>
<comment type="caution">
    <text evidence="1">The sequence shown here is derived from an EMBL/GenBank/DDBJ whole genome shotgun (WGS) entry which is preliminary data.</text>
</comment>
<sequence length="42" mass="4527">MASHIVRPDAEEKAGLNAVAMQCRQQPGNTFTRTSQGININA</sequence>
<name>G5LRD2_SALET</name>
<proteinExistence type="predicted"/>
<dbReference type="EMBL" id="AFCJ01001489">
    <property type="protein sequence ID" value="EHC36137.1"/>
    <property type="molecule type" value="Genomic_DNA"/>
</dbReference>
<accession>G5LRD2</accession>
<gene>
    <name evidence="1" type="ORF">LTSEALA_3462</name>
</gene>